<dbReference type="AlphaFoldDB" id="A0A9J6GKV2"/>
<evidence type="ECO:0000313" key="3">
    <source>
        <dbReference type="EMBL" id="KAH9379022.1"/>
    </source>
</evidence>
<keyword evidence="1" id="KW-0175">Coiled coil</keyword>
<comment type="caution">
    <text evidence="3">The sequence shown here is derived from an EMBL/GenBank/DDBJ whole genome shotgun (WGS) entry which is preliminary data.</text>
</comment>
<dbReference type="OrthoDB" id="5989141at2759"/>
<dbReference type="InterPro" id="IPR057251">
    <property type="entry name" value="FP_C"/>
</dbReference>
<dbReference type="EMBL" id="JABSTR010000009">
    <property type="protein sequence ID" value="KAH9379022.1"/>
    <property type="molecule type" value="Genomic_DNA"/>
</dbReference>
<proteinExistence type="predicted"/>
<sequence length="189" mass="21225">MNANLKTIKNKNAKIRAENASLTRECAELRRQVLESEEKVTQIEQYPRNKNLEITGVPYCDGENLPDMLAINGTAIKEPIGAADIDVCHRVPTKNKTYSNIIVQLQNQTTRDAVLEKARKSSLSTTDIGFPKPAAAVYVTEHLCPELKTLPGRTVARKKEKNWRYAWTKGGKIFARKTDSSRTLSCLPR</sequence>
<dbReference type="Gene3D" id="3.30.70.1820">
    <property type="entry name" value="L1 transposable element, RRM domain"/>
    <property type="match status" value="1"/>
</dbReference>
<evidence type="ECO:0000256" key="1">
    <source>
        <dbReference type="SAM" id="Coils"/>
    </source>
</evidence>
<gene>
    <name evidence="3" type="ORF">HPB48_010662</name>
</gene>
<dbReference type="Pfam" id="PF25298">
    <property type="entry name" value="Baculo_FP_2nd"/>
    <property type="match status" value="1"/>
</dbReference>
<feature type="domain" description="FP protein C-terminal" evidence="2">
    <location>
        <begin position="145"/>
        <end position="184"/>
    </location>
</feature>
<name>A0A9J6GKV2_HAELO</name>
<reference evidence="3 4" key="1">
    <citation type="journal article" date="2020" name="Cell">
        <title>Large-Scale Comparative Analyses of Tick Genomes Elucidate Their Genetic Diversity and Vector Capacities.</title>
        <authorList>
            <consortium name="Tick Genome and Microbiome Consortium (TIGMIC)"/>
            <person name="Jia N."/>
            <person name="Wang J."/>
            <person name="Shi W."/>
            <person name="Du L."/>
            <person name="Sun Y."/>
            <person name="Zhan W."/>
            <person name="Jiang J.F."/>
            <person name="Wang Q."/>
            <person name="Zhang B."/>
            <person name="Ji P."/>
            <person name="Bell-Sakyi L."/>
            <person name="Cui X.M."/>
            <person name="Yuan T.T."/>
            <person name="Jiang B.G."/>
            <person name="Yang W.F."/>
            <person name="Lam T.T."/>
            <person name="Chang Q.C."/>
            <person name="Ding S.J."/>
            <person name="Wang X.J."/>
            <person name="Zhu J.G."/>
            <person name="Ruan X.D."/>
            <person name="Zhao L."/>
            <person name="Wei J.T."/>
            <person name="Ye R.Z."/>
            <person name="Que T.C."/>
            <person name="Du C.H."/>
            <person name="Zhou Y.H."/>
            <person name="Cheng J.X."/>
            <person name="Dai P.F."/>
            <person name="Guo W.B."/>
            <person name="Han X.H."/>
            <person name="Huang E.J."/>
            <person name="Li L.F."/>
            <person name="Wei W."/>
            <person name="Gao Y.C."/>
            <person name="Liu J.Z."/>
            <person name="Shao H.Z."/>
            <person name="Wang X."/>
            <person name="Wang C.C."/>
            <person name="Yang T.C."/>
            <person name="Huo Q.B."/>
            <person name="Li W."/>
            <person name="Chen H.Y."/>
            <person name="Chen S.E."/>
            <person name="Zhou L.G."/>
            <person name="Ni X.B."/>
            <person name="Tian J.H."/>
            <person name="Sheng Y."/>
            <person name="Liu T."/>
            <person name="Pan Y.S."/>
            <person name="Xia L.Y."/>
            <person name="Li J."/>
            <person name="Zhao F."/>
            <person name="Cao W.C."/>
        </authorList>
    </citation>
    <scope>NUCLEOTIDE SEQUENCE [LARGE SCALE GENOMIC DNA]</scope>
    <source>
        <strain evidence="3">HaeL-2018</strain>
    </source>
</reference>
<accession>A0A9J6GKV2</accession>
<dbReference type="Proteomes" id="UP000821853">
    <property type="component" value="Unassembled WGS sequence"/>
</dbReference>
<protein>
    <recommendedName>
        <fullName evidence="2">FP protein C-terminal domain-containing protein</fullName>
    </recommendedName>
</protein>
<evidence type="ECO:0000313" key="4">
    <source>
        <dbReference type="Proteomes" id="UP000821853"/>
    </source>
</evidence>
<evidence type="ECO:0000259" key="2">
    <source>
        <dbReference type="Pfam" id="PF25298"/>
    </source>
</evidence>
<organism evidence="3 4">
    <name type="scientific">Haemaphysalis longicornis</name>
    <name type="common">Bush tick</name>
    <dbReference type="NCBI Taxonomy" id="44386"/>
    <lineage>
        <taxon>Eukaryota</taxon>
        <taxon>Metazoa</taxon>
        <taxon>Ecdysozoa</taxon>
        <taxon>Arthropoda</taxon>
        <taxon>Chelicerata</taxon>
        <taxon>Arachnida</taxon>
        <taxon>Acari</taxon>
        <taxon>Parasitiformes</taxon>
        <taxon>Ixodida</taxon>
        <taxon>Ixodoidea</taxon>
        <taxon>Ixodidae</taxon>
        <taxon>Haemaphysalinae</taxon>
        <taxon>Haemaphysalis</taxon>
    </lineage>
</organism>
<feature type="coiled-coil region" evidence="1">
    <location>
        <begin position="5"/>
        <end position="46"/>
    </location>
</feature>
<dbReference type="VEuPathDB" id="VectorBase:HLOH_065482"/>
<keyword evidence="4" id="KW-1185">Reference proteome</keyword>